<dbReference type="AlphaFoldDB" id="A0A6J4TEU4"/>
<dbReference type="EMBL" id="CADCVS010000393">
    <property type="protein sequence ID" value="CAA9521437.1"/>
    <property type="molecule type" value="Genomic_DNA"/>
</dbReference>
<gene>
    <name evidence="1" type="ORF">AVDCRST_MAG30-3068</name>
</gene>
<name>A0A6J4TEU4_9ACTN</name>
<reference evidence="1" key="1">
    <citation type="submission" date="2020-02" db="EMBL/GenBank/DDBJ databases">
        <authorList>
            <person name="Meier V. D."/>
        </authorList>
    </citation>
    <scope>NUCLEOTIDE SEQUENCE</scope>
    <source>
        <strain evidence="1">AVDCRST_MAG30</strain>
    </source>
</reference>
<feature type="non-terminal residue" evidence="1">
    <location>
        <position position="1"/>
    </location>
</feature>
<proteinExistence type="predicted"/>
<accession>A0A6J4TEU4</accession>
<organism evidence="1">
    <name type="scientific">uncultured Solirubrobacteraceae bacterium</name>
    <dbReference type="NCBI Taxonomy" id="1162706"/>
    <lineage>
        <taxon>Bacteria</taxon>
        <taxon>Bacillati</taxon>
        <taxon>Actinomycetota</taxon>
        <taxon>Thermoleophilia</taxon>
        <taxon>Solirubrobacterales</taxon>
        <taxon>Solirubrobacteraceae</taxon>
        <taxon>environmental samples</taxon>
    </lineage>
</organism>
<sequence>GNGAIFGALYANAAPSVPVPAWAKGPLAGMLEHAATWPGTRLTDRLHPARDEMPAISGDPRAFAQATWRHLLFAVVLGELERRLNPPAEPVVPMTDEAAQTNGHGSIEHLVAT</sequence>
<protein>
    <submittedName>
        <fullName evidence="1">Uncharacterized protein</fullName>
    </submittedName>
</protein>
<evidence type="ECO:0000313" key="1">
    <source>
        <dbReference type="EMBL" id="CAA9521437.1"/>
    </source>
</evidence>